<organism evidence="1">
    <name type="scientific">bioreactor metagenome</name>
    <dbReference type="NCBI Taxonomy" id="1076179"/>
    <lineage>
        <taxon>unclassified sequences</taxon>
        <taxon>metagenomes</taxon>
        <taxon>ecological metagenomes</taxon>
    </lineage>
</organism>
<dbReference type="EMBL" id="VSSQ01121860">
    <property type="protein sequence ID" value="MPN54043.1"/>
    <property type="molecule type" value="Genomic_DNA"/>
</dbReference>
<accession>A0A645J3I6</accession>
<dbReference type="AlphaFoldDB" id="A0A645J3I6"/>
<protein>
    <submittedName>
        <fullName evidence="1">Uncharacterized protein</fullName>
    </submittedName>
</protein>
<comment type="caution">
    <text evidence="1">The sequence shown here is derived from an EMBL/GenBank/DDBJ whole genome shotgun (WGS) entry which is preliminary data.</text>
</comment>
<evidence type="ECO:0000313" key="1">
    <source>
        <dbReference type="EMBL" id="MPN54043.1"/>
    </source>
</evidence>
<gene>
    <name evidence="1" type="ORF">SDC9_201712</name>
</gene>
<sequence length="55" mass="6217">MNHSFKDGEITPAATVKEYLTVQKQCRDSVVANFETTHNYHVFNTSRALKSVQSS</sequence>
<proteinExistence type="predicted"/>
<reference evidence="1" key="1">
    <citation type="submission" date="2019-08" db="EMBL/GenBank/DDBJ databases">
        <authorList>
            <person name="Kucharzyk K."/>
            <person name="Murdoch R.W."/>
            <person name="Higgins S."/>
            <person name="Loffler F."/>
        </authorList>
    </citation>
    <scope>NUCLEOTIDE SEQUENCE</scope>
</reference>
<name>A0A645J3I6_9ZZZZ</name>